<name>A0A0C9VNS6_SPHS4</name>
<dbReference type="HOGENOM" id="CLU_2251789_0_0_1"/>
<dbReference type="AlphaFoldDB" id="A0A0C9VNS6"/>
<organism evidence="1 2">
    <name type="scientific">Sphaerobolus stellatus (strain SS14)</name>
    <dbReference type="NCBI Taxonomy" id="990650"/>
    <lineage>
        <taxon>Eukaryota</taxon>
        <taxon>Fungi</taxon>
        <taxon>Dikarya</taxon>
        <taxon>Basidiomycota</taxon>
        <taxon>Agaricomycotina</taxon>
        <taxon>Agaricomycetes</taxon>
        <taxon>Phallomycetidae</taxon>
        <taxon>Geastrales</taxon>
        <taxon>Sphaerobolaceae</taxon>
        <taxon>Sphaerobolus</taxon>
    </lineage>
</organism>
<reference evidence="1 2" key="1">
    <citation type="submission" date="2014-06" db="EMBL/GenBank/DDBJ databases">
        <title>Evolutionary Origins and Diversification of the Mycorrhizal Mutualists.</title>
        <authorList>
            <consortium name="DOE Joint Genome Institute"/>
            <consortium name="Mycorrhizal Genomics Consortium"/>
            <person name="Kohler A."/>
            <person name="Kuo A."/>
            <person name="Nagy L.G."/>
            <person name="Floudas D."/>
            <person name="Copeland A."/>
            <person name="Barry K.W."/>
            <person name="Cichocki N."/>
            <person name="Veneault-Fourrey C."/>
            <person name="LaButti K."/>
            <person name="Lindquist E.A."/>
            <person name="Lipzen A."/>
            <person name="Lundell T."/>
            <person name="Morin E."/>
            <person name="Murat C."/>
            <person name="Riley R."/>
            <person name="Ohm R."/>
            <person name="Sun H."/>
            <person name="Tunlid A."/>
            <person name="Henrissat B."/>
            <person name="Grigoriev I.V."/>
            <person name="Hibbett D.S."/>
            <person name="Martin F."/>
        </authorList>
    </citation>
    <scope>NUCLEOTIDE SEQUENCE [LARGE SCALE GENOMIC DNA]</scope>
    <source>
        <strain evidence="1 2">SS14</strain>
    </source>
</reference>
<dbReference type="EMBL" id="KN837149">
    <property type="protein sequence ID" value="KIJ39740.1"/>
    <property type="molecule type" value="Genomic_DNA"/>
</dbReference>
<protein>
    <submittedName>
        <fullName evidence="1">Unplaced genomic scaffold SPHSTscaffold_74, whole genome shotgun sequence</fullName>
    </submittedName>
</protein>
<dbReference type="Proteomes" id="UP000054279">
    <property type="component" value="Unassembled WGS sequence"/>
</dbReference>
<keyword evidence="2" id="KW-1185">Reference proteome</keyword>
<accession>A0A0C9VNS6</accession>
<evidence type="ECO:0000313" key="1">
    <source>
        <dbReference type="EMBL" id="KIJ39740.1"/>
    </source>
</evidence>
<sequence length="104" mass="11747">MLQEEIENDGEEATKPVIEGSLELAVVFAENFCSRIKTPQTGHSAFKFHRSFEYKFKLDSIFNKFLSAADGPQQPILLKPYQCFFFAIALSKTDKSTKIYSAAT</sequence>
<proteinExistence type="predicted"/>
<evidence type="ECO:0000313" key="2">
    <source>
        <dbReference type="Proteomes" id="UP000054279"/>
    </source>
</evidence>
<gene>
    <name evidence="1" type="ORF">M422DRAFT_257334</name>
</gene>